<dbReference type="Gene3D" id="3.10.180.10">
    <property type="entry name" value="2,3-Dihydroxybiphenyl 1,2-Dioxygenase, domain 1"/>
    <property type="match status" value="1"/>
</dbReference>
<organism evidence="5">
    <name type="scientific">freshwater metagenome</name>
    <dbReference type="NCBI Taxonomy" id="449393"/>
    <lineage>
        <taxon>unclassified sequences</taxon>
        <taxon>metagenomes</taxon>
        <taxon>ecological metagenomes</taxon>
    </lineage>
</organism>
<proteinExistence type="inferred from homology"/>
<gene>
    <name evidence="5" type="ORF">UFOPK3472_03925</name>
</gene>
<accession>A0A6J7IAZ0</accession>
<dbReference type="InterPro" id="IPR045517">
    <property type="entry name" value="Glyoxalase_8"/>
</dbReference>
<evidence type="ECO:0000256" key="1">
    <source>
        <dbReference type="ARBA" id="ARBA00011051"/>
    </source>
</evidence>
<evidence type="ECO:0000259" key="4">
    <source>
        <dbReference type="PROSITE" id="PS51819"/>
    </source>
</evidence>
<name>A0A6J7IAZ0_9ZZZZ</name>
<evidence type="ECO:0000256" key="3">
    <source>
        <dbReference type="ARBA" id="ARBA00023251"/>
    </source>
</evidence>
<dbReference type="SUPFAM" id="SSF54593">
    <property type="entry name" value="Glyoxalase/Bleomycin resistance protein/Dihydroxybiphenyl dioxygenase"/>
    <property type="match status" value="1"/>
</dbReference>
<dbReference type="PROSITE" id="PS51819">
    <property type="entry name" value="VOC"/>
    <property type="match status" value="1"/>
</dbReference>
<dbReference type="InterPro" id="IPR037523">
    <property type="entry name" value="VOC_core"/>
</dbReference>
<evidence type="ECO:0000256" key="2">
    <source>
        <dbReference type="ARBA" id="ARBA00021572"/>
    </source>
</evidence>
<dbReference type="InterPro" id="IPR000335">
    <property type="entry name" value="Bleomycin-R"/>
</dbReference>
<protein>
    <recommendedName>
        <fullName evidence="2">Bleomycin resistance protein</fullName>
    </recommendedName>
</protein>
<dbReference type="InterPro" id="IPR029068">
    <property type="entry name" value="Glyas_Bleomycin-R_OHBP_Dase"/>
</dbReference>
<sequence length="178" mass="19771">MPVHMTIDELKSAARTLRKFLAESGAAQLTHAQSLEAVAHTAGFRDWNSCSAALLAPRPLAAVPILRVYDEVATRNFYCDYLGFEVDFEHRFAADLPLYMRVTRGGVHLDLSQHHGDGTPGAAVWLPTVDIAAFHRELRRRDHLVTLRPGIDRSAPGGPTVELLDPFQNALRFCELDD</sequence>
<dbReference type="Pfam" id="PF20066">
    <property type="entry name" value="Glyoxalase_8"/>
    <property type="match status" value="1"/>
</dbReference>
<reference evidence="5" key="1">
    <citation type="submission" date="2020-05" db="EMBL/GenBank/DDBJ databases">
        <authorList>
            <person name="Chiriac C."/>
            <person name="Salcher M."/>
            <person name="Ghai R."/>
            <person name="Kavagutti S V."/>
        </authorList>
    </citation>
    <scope>NUCLEOTIDE SEQUENCE</scope>
</reference>
<feature type="domain" description="VOC" evidence="4">
    <location>
        <begin position="59"/>
        <end position="176"/>
    </location>
</feature>
<evidence type="ECO:0000313" key="5">
    <source>
        <dbReference type="EMBL" id="CAB4927684.1"/>
    </source>
</evidence>
<dbReference type="AlphaFoldDB" id="A0A6J7IAZ0"/>
<dbReference type="Pfam" id="PF19581">
    <property type="entry name" value="Glyoxalase_7"/>
    <property type="match status" value="1"/>
</dbReference>
<dbReference type="EMBL" id="CAFBLX010000433">
    <property type="protein sequence ID" value="CAB4927684.1"/>
    <property type="molecule type" value="Genomic_DNA"/>
</dbReference>
<keyword evidence="3" id="KW-0046">Antibiotic resistance</keyword>
<comment type="similarity">
    <text evidence="1">Belongs to the bleomycin resistance protein family.</text>
</comment>
<dbReference type="GO" id="GO:0046677">
    <property type="term" value="P:response to antibiotic"/>
    <property type="evidence" value="ECO:0007669"/>
    <property type="project" value="UniProtKB-KW"/>
</dbReference>